<dbReference type="Proteomes" id="UP001335100">
    <property type="component" value="Unassembled WGS sequence"/>
</dbReference>
<feature type="domain" description="RelA/SpoT" evidence="1">
    <location>
        <begin position="48"/>
        <end position="174"/>
    </location>
</feature>
<dbReference type="SUPFAM" id="SSF81301">
    <property type="entry name" value="Nucleotidyltransferase"/>
    <property type="match status" value="1"/>
</dbReference>
<sequence>MDQVSFLEMLGRKDPELRRWGLYISETLSDALKQKGYPDCFIKIPVVPRVKTLDSARGKLVRKGYTDPLRQMTDLVGVRFVVLLTEEIEILSKLVESCTAWQASVARDHLEERSTNTKVFDYQSKHYEIRPTAETMALLALDHSFCCELQIRTLLQHAYAEMVHDNLYKPTGSVPPMAERHVARSMALIETTDEIFSTTMELLAKANEPRESFKRQLKIEYERSLDIAPHSSNTKIENLILDSFQELVNDESLQAITELLRLKPYIKNKIKVRLDQPLLFRERIIFFIYQLVSTIPYEELCERWPLAGDWRSLELVKADLNA</sequence>
<proteinExistence type="predicted"/>
<organism evidence="2 3">
    <name type="scientific">Pseudomonas ulcerans</name>
    <dbReference type="NCBI Taxonomy" id="3115852"/>
    <lineage>
        <taxon>Bacteria</taxon>
        <taxon>Pseudomonadati</taxon>
        <taxon>Pseudomonadota</taxon>
        <taxon>Gammaproteobacteria</taxon>
        <taxon>Pseudomonadales</taxon>
        <taxon>Pseudomonadaceae</taxon>
        <taxon>Pseudomonas</taxon>
    </lineage>
</organism>
<dbReference type="Gene3D" id="3.30.460.10">
    <property type="entry name" value="Beta Polymerase, domain 2"/>
    <property type="match status" value="1"/>
</dbReference>
<dbReference type="SMART" id="SM00954">
    <property type="entry name" value="RelA_SpoT"/>
    <property type="match status" value="1"/>
</dbReference>
<protein>
    <submittedName>
        <fullName evidence="2">RelA/SpoT domain-containing protein</fullName>
    </submittedName>
</protein>
<dbReference type="Pfam" id="PF04607">
    <property type="entry name" value="RelA_SpoT"/>
    <property type="match status" value="1"/>
</dbReference>
<dbReference type="InterPro" id="IPR007685">
    <property type="entry name" value="RelA_SpoT"/>
</dbReference>
<dbReference type="RefSeq" id="WP_330073197.1">
    <property type="nucleotide sequence ID" value="NZ_JAZDQJ010000002.1"/>
</dbReference>
<evidence type="ECO:0000313" key="3">
    <source>
        <dbReference type="Proteomes" id="UP001335100"/>
    </source>
</evidence>
<comment type="caution">
    <text evidence="2">The sequence shown here is derived from an EMBL/GenBank/DDBJ whole genome shotgun (WGS) entry which is preliminary data.</text>
</comment>
<dbReference type="EMBL" id="JAZDQJ010000002">
    <property type="protein sequence ID" value="MEE1932244.1"/>
    <property type="molecule type" value="Genomic_DNA"/>
</dbReference>
<gene>
    <name evidence="2" type="ORF">V0R50_03335</name>
</gene>
<dbReference type="CDD" id="cd05399">
    <property type="entry name" value="NT_Rel-Spo_like"/>
    <property type="match status" value="1"/>
</dbReference>
<reference evidence="2 3" key="1">
    <citation type="submission" date="2024-01" db="EMBL/GenBank/DDBJ databases">
        <title>Unpublished Manusciprt.</title>
        <authorList>
            <person name="Duman M."/>
            <person name="Valdes E.G."/>
            <person name="Ajmi N."/>
            <person name="Altun S."/>
            <person name="Saticioglu I.B."/>
        </authorList>
    </citation>
    <scope>NUCLEOTIDE SEQUENCE [LARGE SCALE GENOMIC DNA]</scope>
    <source>
        <strain evidence="2 3">148P</strain>
    </source>
</reference>
<dbReference type="PANTHER" id="PTHR41773">
    <property type="entry name" value="GTP PYROPHOSPHATASE-RELATED"/>
    <property type="match status" value="1"/>
</dbReference>
<name>A0ABU7HL31_9PSED</name>
<evidence type="ECO:0000313" key="2">
    <source>
        <dbReference type="EMBL" id="MEE1932244.1"/>
    </source>
</evidence>
<evidence type="ECO:0000259" key="1">
    <source>
        <dbReference type="SMART" id="SM00954"/>
    </source>
</evidence>
<accession>A0ABU7HL31</accession>
<dbReference type="InterPro" id="IPR043519">
    <property type="entry name" value="NT_sf"/>
</dbReference>
<dbReference type="PANTHER" id="PTHR41773:SF1">
    <property type="entry name" value="RELA_SPOT DOMAIN-CONTAINING PROTEIN"/>
    <property type="match status" value="1"/>
</dbReference>
<keyword evidence="3" id="KW-1185">Reference proteome</keyword>